<dbReference type="PROSITE" id="PS51387">
    <property type="entry name" value="FAD_PCMH"/>
    <property type="match status" value="1"/>
</dbReference>
<dbReference type="GO" id="GO:0071949">
    <property type="term" value="F:FAD binding"/>
    <property type="evidence" value="ECO:0007669"/>
    <property type="project" value="InterPro"/>
</dbReference>
<gene>
    <name evidence="5" type="ORF">PQ456_08420</name>
</gene>
<dbReference type="Pfam" id="PF03450">
    <property type="entry name" value="CO_deh_flav_C"/>
    <property type="match status" value="1"/>
</dbReference>
<name>A0AAX3M6K0_9BACL</name>
<dbReference type="PANTHER" id="PTHR42659">
    <property type="entry name" value="XANTHINE DEHYDROGENASE SUBUNIT C-RELATED"/>
    <property type="match status" value="1"/>
</dbReference>
<evidence type="ECO:0000313" key="6">
    <source>
        <dbReference type="Proteomes" id="UP001220509"/>
    </source>
</evidence>
<dbReference type="Gene3D" id="3.30.465.10">
    <property type="match status" value="1"/>
</dbReference>
<dbReference type="GO" id="GO:0016491">
    <property type="term" value="F:oxidoreductase activity"/>
    <property type="evidence" value="ECO:0007669"/>
    <property type="project" value="UniProtKB-KW"/>
</dbReference>
<dbReference type="InterPro" id="IPR005107">
    <property type="entry name" value="CO_DH_flav_C"/>
</dbReference>
<dbReference type="InterPro" id="IPR051312">
    <property type="entry name" value="Diverse_Substr_Oxidored"/>
</dbReference>
<sequence>MEMNIETSRIPDPFSRKVWEPADAEEAMMIKRQYGADAVFVAGGTLLRTQWEGGIVNRPEHFIRLDTIADLCGIHESDQHIYIGALTRLRECGADAYIAYHGATLYESCRHIAAPSIRNQATIGGNIASAVGDAIPALLVHNASLHWADIGSEVTTIEQDLGDWLEIVKSGRKSMNAVLLGINLEKQNRLLATESIEQSVDHQQEITFFRKIGRREAFTPSLVTVAFRAKIDPLGYFSQVRIAAGGGSGIAMRLSTCEQLLEGNRYQADMITSLARLASDEFITYSDPFASEQYRQQTAGNLLAAGLWETIHAQIERR</sequence>
<accession>A0AAX3M6K0</accession>
<dbReference type="PANTHER" id="PTHR42659:SF2">
    <property type="entry name" value="XANTHINE DEHYDROGENASE SUBUNIT C-RELATED"/>
    <property type="match status" value="1"/>
</dbReference>
<evidence type="ECO:0000256" key="2">
    <source>
        <dbReference type="ARBA" id="ARBA00022827"/>
    </source>
</evidence>
<keyword evidence="3" id="KW-0560">Oxidoreductase</keyword>
<reference evidence="5 6" key="1">
    <citation type="submission" date="2023-02" db="EMBL/GenBank/DDBJ databases">
        <title>Genome sequence of Paenibacillus kyungheensis KACC 18744.</title>
        <authorList>
            <person name="Kim S."/>
            <person name="Heo J."/>
            <person name="Kwon S.-W."/>
        </authorList>
    </citation>
    <scope>NUCLEOTIDE SEQUENCE [LARGE SCALE GENOMIC DNA]</scope>
    <source>
        <strain evidence="5 6">KACC 18744</strain>
    </source>
</reference>
<dbReference type="Pfam" id="PF00941">
    <property type="entry name" value="FAD_binding_5"/>
    <property type="match status" value="1"/>
</dbReference>
<dbReference type="Proteomes" id="UP001220509">
    <property type="component" value="Chromosome"/>
</dbReference>
<dbReference type="SMART" id="SM01092">
    <property type="entry name" value="CO_deh_flav_C"/>
    <property type="match status" value="1"/>
</dbReference>
<keyword evidence="6" id="KW-1185">Reference proteome</keyword>
<dbReference type="RefSeq" id="WP_273615723.1">
    <property type="nucleotide sequence ID" value="NZ_CP117416.1"/>
</dbReference>
<dbReference type="InterPro" id="IPR036318">
    <property type="entry name" value="FAD-bd_PCMH-like_sf"/>
</dbReference>
<dbReference type="SUPFAM" id="SSF55447">
    <property type="entry name" value="CO dehydrogenase flavoprotein C-terminal domain-like"/>
    <property type="match status" value="1"/>
</dbReference>
<dbReference type="EMBL" id="CP117416">
    <property type="protein sequence ID" value="WCT57517.1"/>
    <property type="molecule type" value="Genomic_DNA"/>
</dbReference>
<evidence type="ECO:0000313" key="5">
    <source>
        <dbReference type="EMBL" id="WCT57517.1"/>
    </source>
</evidence>
<proteinExistence type="predicted"/>
<evidence type="ECO:0000256" key="3">
    <source>
        <dbReference type="ARBA" id="ARBA00023002"/>
    </source>
</evidence>
<dbReference type="SUPFAM" id="SSF56176">
    <property type="entry name" value="FAD-binding/transporter-associated domain-like"/>
    <property type="match status" value="1"/>
</dbReference>
<keyword evidence="1" id="KW-0285">Flavoprotein</keyword>
<evidence type="ECO:0000259" key="4">
    <source>
        <dbReference type="PROSITE" id="PS51387"/>
    </source>
</evidence>
<dbReference type="InterPro" id="IPR016166">
    <property type="entry name" value="FAD-bd_PCMH"/>
</dbReference>
<evidence type="ECO:0000256" key="1">
    <source>
        <dbReference type="ARBA" id="ARBA00022630"/>
    </source>
</evidence>
<organism evidence="5 6">
    <name type="scientific">Paenibacillus kyungheensis</name>
    <dbReference type="NCBI Taxonomy" id="1452732"/>
    <lineage>
        <taxon>Bacteria</taxon>
        <taxon>Bacillati</taxon>
        <taxon>Bacillota</taxon>
        <taxon>Bacilli</taxon>
        <taxon>Bacillales</taxon>
        <taxon>Paenibacillaceae</taxon>
        <taxon>Paenibacillus</taxon>
    </lineage>
</organism>
<dbReference type="AlphaFoldDB" id="A0AAX3M6K0"/>
<keyword evidence="2" id="KW-0274">FAD</keyword>
<dbReference type="InterPro" id="IPR002346">
    <property type="entry name" value="Mopterin_DH_FAD-bd"/>
</dbReference>
<dbReference type="KEGG" id="pka:PQ456_08420"/>
<protein>
    <submittedName>
        <fullName evidence="5">FAD binding domain-containing protein</fullName>
    </submittedName>
</protein>
<dbReference type="Gene3D" id="3.30.390.50">
    <property type="entry name" value="CO dehydrogenase flavoprotein, C-terminal domain"/>
    <property type="match status" value="1"/>
</dbReference>
<dbReference type="InterPro" id="IPR016169">
    <property type="entry name" value="FAD-bd_PCMH_sub2"/>
</dbReference>
<dbReference type="InterPro" id="IPR036683">
    <property type="entry name" value="CO_DH_flav_C_dom_sf"/>
</dbReference>
<feature type="domain" description="FAD-binding PCMH-type" evidence="4">
    <location>
        <begin position="11"/>
        <end position="189"/>
    </location>
</feature>